<name>A0A0F9NRT8_9ZZZZ</name>
<feature type="compositionally biased region" description="Basic and acidic residues" evidence="1">
    <location>
        <begin position="1"/>
        <end position="12"/>
    </location>
</feature>
<evidence type="ECO:0000256" key="1">
    <source>
        <dbReference type="SAM" id="MobiDB-lite"/>
    </source>
</evidence>
<feature type="region of interest" description="Disordered" evidence="1">
    <location>
        <begin position="1"/>
        <end position="26"/>
    </location>
</feature>
<gene>
    <name evidence="2" type="ORF">LCGC14_1227400</name>
</gene>
<dbReference type="EMBL" id="LAZR01006516">
    <property type="protein sequence ID" value="KKM91560.1"/>
    <property type="molecule type" value="Genomic_DNA"/>
</dbReference>
<comment type="caution">
    <text evidence="2">The sequence shown here is derived from an EMBL/GenBank/DDBJ whole genome shotgun (WGS) entry which is preliminary data.</text>
</comment>
<proteinExistence type="predicted"/>
<sequence>MNKDIRTDHVSDPTHSQPPAPAKSAYDNAVKRAKITAERLGGETITNYIPYQNCLILRGVGKISKSNLLKPKIQDVFEEAIGFRFRIVGIGSDVKGLLLGDTVDIKSTSMLSLRPLIPNKNTIVSWRERLKADREAMIAHGVKEAEDPSKIGRIPLASIGMKELQIGGIFNLEEQVEIVEYFSTEDHNISGVFHIVEGVHESKK</sequence>
<reference evidence="2" key="1">
    <citation type="journal article" date="2015" name="Nature">
        <title>Complex archaea that bridge the gap between prokaryotes and eukaryotes.</title>
        <authorList>
            <person name="Spang A."/>
            <person name="Saw J.H."/>
            <person name="Jorgensen S.L."/>
            <person name="Zaremba-Niedzwiedzka K."/>
            <person name="Martijn J."/>
            <person name="Lind A.E."/>
            <person name="van Eijk R."/>
            <person name="Schleper C."/>
            <person name="Guy L."/>
            <person name="Ettema T.J."/>
        </authorList>
    </citation>
    <scope>NUCLEOTIDE SEQUENCE</scope>
</reference>
<protein>
    <submittedName>
        <fullName evidence="2">Uncharacterized protein</fullName>
    </submittedName>
</protein>
<accession>A0A0F9NRT8</accession>
<organism evidence="2">
    <name type="scientific">marine sediment metagenome</name>
    <dbReference type="NCBI Taxonomy" id="412755"/>
    <lineage>
        <taxon>unclassified sequences</taxon>
        <taxon>metagenomes</taxon>
        <taxon>ecological metagenomes</taxon>
    </lineage>
</organism>
<dbReference type="AlphaFoldDB" id="A0A0F9NRT8"/>
<evidence type="ECO:0000313" key="2">
    <source>
        <dbReference type="EMBL" id="KKM91560.1"/>
    </source>
</evidence>